<comment type="subcellular location">
    <subcellularLocation>
        <location evidence="3">Cell projection</location>
        <location evidence="3">Cilium</location>
        <location evidence="3">Flagellum</location>
    </subcellularLocation>
    <subcellularLocation>
        <location evidence="4">Cytoplasm</location>
        <location evidence="4">Cytoskeleton</location>
        <location evidence="4">Cilium axoneme</location>
    </subcellularLocation>
    <subcellularLocation>
        <location evidence="2">Mitochondrion</location>
    </subcellularLocation>
</comment>
<comment type="catalytic activity">
    <reaction evidence="1">
        <text>(S)-3-hydroxybutanoate + 2-oxoglutarate = (R)-2-hydroxyglutarate + acetoacetate</text>
        <dbReference type="Rhea" id="RHEA:23048"/>
        <dbReference type="ChEBI" id="CHEBI:11047"/>
        <dbReference type="ChEBI" id="CHEBI:13705"/>
        <dbReference type="ChEBI" id="CHEBI:15801"/>
        <dbReference type="ChEBI" id="CHEBI:16810"/>
        <dbReference type="EC" id="1.1.99.24"/>
    </reaction>
</comment>
<evidence type="ECO:0000256" key="16">
    <source>
        <dbReference type="ARBA" id="ARBA00023017"/>
    </source>
</evidence>
<dbReference type="Pfam" id="PF17852">
    <property type="entry name" value="Dynein_AAA_lid"/>
    <property type="match status" value="1"/>
</dbReference>
<dbReference type="GO" id="GO:0003341">
    <property type="term" value="P:cilium movement"/>
    <property type="evidence" value="ECO:0007669"/>
    <property type="project" value="UniProtKB-ARBA"/>
</dbReference>
<dbReference type="FunFam" id="1.20.1270.280:FF:000001">
    <property type="entry name" value="dynein heavy chain 7, axonemal"/>
    <property type="match status" value="1"/>
</dbReference>
<dbReference type="FunFam" id="1.10.8.720:FF:000001">
    <property type="entry name" value="dynein heavy chain 7, axonemal"/>
    <property type="match status" value="1"/>
</dbReference>
<feature type="domain" description="AAA+ ATPase" evidence="25">
    <location>
        <begin position="694"/>
        <end position="842"/>
    </location>
</feature>
<dbReference type="Gene3D" id="6.10.140.1060">
    <property type="match status" value="1"/>
</dbReference>
<keyword evidence="10" id="KW-0677">Repeat</keyword>
<keyword evidence="9" id="KW-0493">Microtubule</keyword>
<keyword evidence="13" id="KW-0282">Flagellum</keyword>
<dbReference type="Gene3D" id="1.10.8.720">
    <property type="entry name" value="Region D6 of dynein motor"/>
    <property type="match status" value="1"/>
</dbReference>
<evidence type="ECO:0000313" key="28">
    <source>
        <dbReference type="Proteomes" id="UP000677228"/>
    </source>
</evidence>
<evidence type="ECO:0000256" key="20">
    <source>
        <dbReference type="ARBA" id="ARBA00023175"/>
    </source>
</evidence>
<dbReference type="Pfam" id="PF12775">
    <property type="entry name" value="AAA_7"/>
    <property type="match status" value="1"/>
</dbReference>
<name>A0A8S2CNI5_9BILA</name>
<keyword evidence="22" id="KW-0966">Cell projection</keyword>
<evidence type="ECO:0000256" key="12">
    <source>
        <dbReference type="ARBA" id="ARBA00022840"/>
    </source>
</evidence>
<keyword evidence="11" id="KW-0547">Nucleotide-binding</keyword>
<dbReference type="Gene3D" id="1.10.472.130">
    <property type="match status" value="1"/>
</dbReference>
<dbReference type="Gene3D" id="1.10.8.1220">
    <property type="match status" value="1"/>
</dbReference>
<dbReference type="Gene3D" id="1.20.920.20">
    <property type="match status" value="1"/>
</dbReference>
<dbReference type="InterPro" id="IPR018211">
    <property type="entry name" value="ADH_Fe_CS"/>
</dbReference>
<feature type="coiled-coil region" evidence="24">
    <location>
        <begin position="1541"/>
        <end position="1586"/>
    </location>
</feature>
<dbReference type="InterPro" id="IPR056798">
    <property type="entry name" value="ADH_Fe_C"/>
</dbReference>
<protein>
    <recommendedName>
        <fullName evidence="7">hydroxyacid-oxoacid transhydrogenase</fullName>
        <ecNumber evidence="7">1.1.99.24</ecNumber>
    </recommendedName>
</protein>
<evidence type="ECO:0000313" key="27">
    <source>
        <dbReference type="EMBL" id="CAF3514954.1"/>
    </source>
</evidence>
<dbReference type="Pfam" id="PF17857">
    <property type="entry name" value="AAA_lid_1"/>
    <property type="match status" value="1"/>
</dbReference>
<gene>
    <name evidence="26" type="ORF">OVA965_LOCUS1259</name>
    <name evidence="27" type="ORF">TMI583_LOCUS1260</name>
</gene>
<dbReference type="FunFam" id="1.20.920.30:FF:000002">
    <property type="entry name" value="Dynein axonemal heavy chain 3"/>
    <property type="match status" value="1"/>
</dbReference>
<evidence type="ECO:0000256" key="11">
    <source>
        <dbReference type="ARBA" id="ARBA00022741"/>
    </source>
</evidence>
<dbReference type="Pfam" id="PF25137">
    <property type="entry name" value="ADH_Fe_C"/>
    <property type="match status" value="1"/>
</dbReference>
<dbReference type="Pfam" id="PF18199">
    <property type="entry name" value="Dynein_C"/>
    <property type="match status" value="2"/>
</dbReference>
<dbReference type="PANTHER" id="PTHR22878">
    <property type="entry name" value="DYNEIN HEAVY CHAIN 6, AXONEMAL-LIKE-RELATED"/>
    <property type="match status" value="1"/>
</dbReference>
<dbReference type="FunFam" id="1.20.1090.10:FF:000003">
    <property type="entry name" value="Probable hydroxyacid-oxoacid transhydrogenase, mitochondrial"/>
    <property type="match status" value="1"/>
</dbReference>
<dbReference type="Proteomes" id="UP000682733">
    <property type="component" value="Unassembled WGS sequence"/>
</dbReference>
<evidence type="ECO:0000256" key="19">
    <source>
        <dbReference type="ARBA" id="ARBA00023128"/>
    </source>
</evidence>
<dbReference type="InterPro" id="IPR042157">
    <property type="entry name" value="HOT"/>
</dbReference>
<dbReference type="FunFam" id="3.40.50.300:FF:000223">
    <property type="entry name" value="Dynein heavy chain 3, axonemal"/>
    <property type="match status" value="1"/>
</dbReference>
<dbReference type="Pfam" id="PF12774">
    <property type="entry name" value="AAA_6"/>
    <property type="match status" value="1"/>
</dbReference>
<dbReference type="InterPro" id="IPR003593">
    <property type="entry name" value="AAA+_ATPase"/>
</dbReference>
<comment type="caution">
    <text evidence="26">The sequence shown here is derived from an EMBL/GenBank/DDBJ whole genome shotgun (WGS) entry which is preliminary data.</text>
</comment>
<dbReference type="FunFam" id="3.10.490.20:FF:000009">
    <property type="entry name" value="Dynein heavy chain 4"/>
    <property type="match status" value="1"/>
</dbReference>
<dbReference type="GO" id="GO:0051959">
    <property type="term" value="F:dynein light intermediate chain binding"/>
    <property type="evidence" value="ECO:0007669"/>
    <property type="project" value="InterPro"/>
</dbReference>
<dbReference type="Gene3D" id="1.10.8.710">
    <property type="match status" value="1"/>
</dbReference>
<evidence type="ECO:0000256" key="24">
    <source>
        <dbReference type="SAM" id="Coils"/>
    </source>
</evidence>
<dbReference type="GO" id="GO:0005930">
    <property type="term" value="C:axoneme"/>
    <property type="evidence" value="ECO:0007669"/>
    <property type="project" value="UniProtKB-SubCell"/>
</dbReference>
<evidence type="ECO:0000256" key="23">
    <source>
        <dbReference type="ARBA" id="ARBA00049496"/>
    </source>
</evidence>
<dbReference type="InterPro" id="IPR004273">
    <property type="entry name" value="Dynein_heavy_D6_P-loop"/>
</dbReference>
<dbReference type="InterPro" id="IPR041658">
    <property type="entry name" value="AAA_lid_11"/>
</dbReference>
<dbReference type="SUPFAM" id="SSF56796">
    <property type="entry name" value="Dehydroquinate synthase-like"/>
    <property type="match status" value="1"/>
</dbReference>
<evidence type="ECO:0000256" key="14">
    <source>
        <dbReference type="ARBA" id="ARBA00022946"/>
    </source>
</evidence>
<dbReference type="SUPFAM" id="SSF52540">
    <property type="entry name" value="P-loop containing nucleoside triphosphate hydrolases"/>
    <property type="match status" value="4"/>
</dbReference>
<dbReference type="InterPro" id="IPR043160">
    <property type="entry name" value="Dynein_C_barrel"/>
</dbReference>
<dbReference type="Gene3D" id="3.40.50.1970">
    <property type="match status" value="1"/>
</dbReference>
<evidence type="ECO:0000256" key="2">
    <source>
        <dbReference type="ARBA" id="ARBA00004173"/>
    </source>
</evidence>
<dbReference type="CDD" id="cd08190">
    <property type="entry name" value="HOT"/>
    <property type="match status" value="1"/>
</dbReference>
<dbReference type="Pfam" id="PF12781">
    <property type="entry name" value="AAA_9"/>
    <property type="match status" value="1"/>
</dbReference>
<organism evidence="26 28">
    <name type="scientific">Didymodactylos carnosus</name>
    <dbReference type="NCBI Taxonomy" id="1234261"/>
    <lineage>
        <taxon>Eukaryota</taxon>
        <taxon>Metazoa</taxon>
        <taxon>Spiralia</taxon>
        <taxon>Gnathifera</taxon>
        <taxon>Rotifera</taxon>
        <taxon>Eurotatoria</taxon>
        <taxon>Bdelloidea</taxon>
        <taxon>Philodinida</taxon>
        <taxon>Philodinidae</taxon>
        <taxon>Didymodactylos</taxon>
    </lineage>
</organism>
<dbReference type="EMBL" id="CAJOBA010000224">
    <property type="protein sequence ID" value="CAF3514954.1"/>
    <property type="molecule type" value="Genomic_DNA"/>
</dbReference>
<keyword evidence="12" id="KW-0067">ATP-binding</keyword>
<evidence type="ECO:0000259" key="25">
    <source>
        <dbReference type="SMART" id="SM00382"/>
    </source>
</evidence>
<keyword evidence="17 24" id="KW-0175">Coiled coil</keyword>
<keyword evidence="19" id="KW-0496">Mitochondrion</keyword>
<dbReference type="InterPro" id="IPR035699">
    <property type="entry name" value="AAA_6"/>
</dbReference>
<keyword evidence="18" id="KW-0969">Cilium</keyword>
<dbReference type="GO" id="GO:0008569">
    <property type="term" value="F:minus-end-directed microtubule motor activity"/>
    <property type="evidence" value="ECO:0007669"/>
    <property type="project" value="InterPro"/>
</dbReference>
<dbReference type="GO" id="GO:0005874">
    <property type="term" value="C:microtubule"/>
    <property type="evidence" value="ECO:0007669"/>
    <property type="project" value="UniProtKB-KW"/>
</dbReference>
<keyword evidence="8" id="KW-0963">Cytoplasm</keyword>
<dbReference type="GO" id="GO:0005739">
    <property type="term" value="C:mitochondrion"/>
    <property type="evidence" value="ECO:0007669"/>
    <property type="project" value="UniProtKB-SubCell"/>
</dbReference>
<dbReference type="FunFam" id="1.10.8.1220:FF:000001">
    <property type="entry name" value="Dynein axonemal heavy chain 5"/>
    <property type="match status" value="1"/>
</dbReference>
<dbReference type="Pfam" id="PF12777">
    <property type="entry name" value="MT"/>
    <property type="match status" value="1"/>
</dbReference>
<dbReference type="SMART" id="SM00382">
    <property type="entry name" value="AAA"/>
    <property type="match status" value="2"/>
</dbReference>
<dbReference type="FunFam" id="3.40.50.300:FF:000362">
    <property type="entry name" value="Dynein, axonemal, heavy chain 6"/>
    <property type="match status" value="1"/>
</dbReference>
<dbReference type="FunFam" id="3.40.50.300:FF:000044">
    <property type="entry name" value="Dynein heavy chain 5, axonemal"/>
    <property type="match status" value="1"/>
</dbReference>
<reference evidence="26" key="1">
    <citation type="submission" date="2021-02" db="EMBL/GenBank/DDBJ databases">
        <authorList>
            <person name="Nowell W R."/>
        </authorList>
    </citation>
    <scope>NUCLEOTIDE SEQUENCE</scope>
</reference>
<evidence type="ECO:0000256" key="15">
    <source>
        <dbReference type="ARBA" id="ARBA00023002"/>
    </source>
</evidence>
<dbReference type="Gene3D" id="1.20.1090.10">
    <property type="entry name" value="Dehydroquinate synthase-like - alpha domain"/>
    <property type="match status" value="1"/>
</dbReference>
<dbReference type="GO" id="GO:0046872">
    <property type="term" value="F:metal ion binding"/>
    <property type="evidence" value="ECO:0007669"/>
    <property type="project" value="InterPro"/>
</dbReference>
<dbReference type="Gene3D" id="3.10.490.20">
    <property type="match status" value="1"/>
</dbReference>
<dbReference type="InterPro" id="IPR041228">
    <property type="entry name" value="Dynein_C"/>
</dbReference>
<dbReference type="FunFam" id="3.40.50.300:FF:002141">
    <property type="entry name" value="Dynein heavy chain"/>
    <property type="match status" value="1"/>
</dbReference>
<evidence type="ECO:0000256" key="13">
    <source>
        <dbReference type="ARBA" id="ARBA00022846"/>
    </source>
</evidence>
<dbReference type="PROSITE" id="PS00913">
    <property type="entry name" value="ADH_IRON_1"/>
    <property type="match status" value="1"/>
</dbReference>
<dbReference type="InterPro" id="IPR024743">
    <property type="entry name" value="Dynein_HC_stalk"/>
</dbReference>
<dbReference type="FunFam" id="1.10.8.710:FF:000004">
    <property type="entry name" value="Dynein axonemal heavy chain 6"/>
    <property type="match status" value="1"/>
</dbReference>
<dbReference type="GO" id="GO:0004022">
    <property type="term" value="F:alcohol dehydrogenase (NAD+) activity"/>
    <property type="evidence" value="ECO:0007669"/>
    <property type="project" value="InterPro"/>
</dbReference>
<dbReference type="FunFam" id="1.20.920.20:FF:000006">
    <property type="entry name" value="Dynein, axonemal, heavy chain 6"/>
    <property type="match status" value="1"/>
</dbReference>
<evidence type="ECO:0000256" key="7">
    <source>
        <dbReference type="ARBA" id="ARBA00013182"/>
    </source>
</evidence>
<dbReference type="PANTHER" id="PTHR22878:SF66">
    <property type="entry name" value="DYNEIN AXONEMAL HEAVY CHAIN 7"/>
    <property type="match status" value="1"/>
</dbReference>
<dbReference type="Gene3D" id="3.40.50.300">
    <property type="entry name" value="P-loop containing nucleotide triphosphate hydrolases"/>
    <property type="match status" value="5"/>
</dbReference>
<dbReference type="InterPro" id="IPR041589">
    <property type="entry name" value="DNAH3_AAA_lid_1"/>
</dbReference>
<dbReference type="GO" id="GO:0005524">
    <property type="term" value="F:ATP binding"/>
    <property type="evidence" value="ECO:0007669"/>
    <property type="project" value="UniProtKB-KW"/>
</dbReference>
<dbReference type="GO" id="GO:0031514">
    <property type="term" value="C:motile cilium"/>
    <property type="evidence" value="ECO:0007669"/>
    <property type="project" value="UniProtKB-SubCell"/>
</dbReference>
<keyword evidence="20" id="KW-0505">Motor protein</keyword>
<dbReference type="Pfam" id="PF03028">
    <property type="entry name" value="Dynein_heavy"/>
    <property type="match status" value="1"/>
</dbReference>
<dbReference type="InterPro" id="IPR024317">
    <property type="entry name" value="Dynein_heavy_chain_D4_dom"/>
</dbReference>
<comment type="similarity">
    <text evidence="5">Belongs to the dynein heavy chain family.</text>
</comment>
<dbReference type="Pfam" id="PF00465">
    <property type="entry name" value="Fe-ADH"/>
    <property type="match status" value="1"/>
</dbReference>
<evidence type="ECO:0000256" key="5">
    <source>
        <dbReference type="ARBA" id="ARBA00008887"/>
    </source>
</evidence>
<feature type="non-terminal residue" evidence="26">
    <location>
        <position position="3134"/>
    </location>
</feature>
<dbReference type="InterPro" id="IPR043157">
    <property type="entry name" value="Dynein_AAA1S"/>
</dbReference>
<dbReference type="Gene3D" id="1.20.920.30">
    <property type="match status" value="1"/>
</dbReference>
<dbReference type="InterPro" id="IPR042219">
    <property type="entry name" value="AAA_lid_11_sf"/>
</dbReference>
<evidence type="ECO:0000256" key="18">
    <source>
        <dbReference type="ARBA" id="ARBA00023069"/>
    </source>
</evidence>
<dbReference type="InterPro" id="IPR041466">
    <property type="entry name" value="Dynein_AAA5_ext"/>
</dbReference>
<evidence type="ECO:0000256" key="6">
    <source>
        <dbReference type="ARBA" id="ARBA00010005"/>
    </source>
</evidence>
<feature type="domain" description="AAA+ ATPase" evidence="25">
    <location>
        <begin position="31"/>
        <end position="170"/>
    </location>
</feature>
<dbReference type="GO" id="GO:0047988">
    <property type="term" value="F:hydroxyacid-oxoacid transhydrogenase activity"/>
    <property type="evidence" value="ECO:0007669"/>
    <property type="project" value="UniProtKB-EC"/>
</dbReference>
<evidence type="ECO:0000256" key="17">
    <source>
        <dbReference type="ARBA" id="ARBA00023054"/>
    </source>
</evidence>
<keyword evidence="14" id="KW-0809">Transit peptide</keyword>
<keyword evidence="15" id="KW-0560">Oxidoreductase</keyword>
<proteinExistence type="inferred from homology"/>
<dbReference type="Gene3D" id="1.20.1270.280">
    <property type="match status" value="1"/>
</dbReference>
<dbReference type="Proteomes" id="UP000677228">
    <property type="component" value="Unassembled WGS sequence"/>
</dbReference>
<comment type="similarity">
    <text evidence="6">Belongs to the iron-containing alcohol dehydrogenase family. Hydroxyacid-oxoacid transhydrogenase subfamily.</text>
</comment>
<dbReference type="FunFam" id="3.40.50.300:FF:001328">
    <property type="entry name" value="Dynein heavy chain 6, axonemal"/>
    <property type="match status" value="1"/>
</dbReference>
<evidence type="ECO:0000256" key="1">
    <source>
        <dbReference type="ARBA" id="ARBA00000813"/>
    </source>
</evidence>
<dbReference type="Pfam" id="PF18198">
    <property type="entry name" value="AAA_lid_11"/>
    <property type="match status" value="1"/>
</dbReference>
<dbReference type="InterPro" id="IPR001670">
    <property type="entry name" value="ADH_Fe/GldA"/>
</dbReference>
<comment type="catalytic activity">
    <reaction evidence="23">
        <text>4-hydroxybutanoate + 2-oxoglutarate = (R)-2-hydroxyglutarate + succinate semialdehyde</text>
        <dbReference type="Rhea" id="RHEA:24734"/>
        <dbReference type="ChEBI" id="CHEBI:15801"/>
        <dbReference type="ChEBI" id="CHEBI:16724"/>
        <dbReference type="ChEBI" id="CHEBI:16810"/>
        <dbReference type="ChEBI" id="CHEBI:57706"/>
        <dbReference type="EC" id="1.1.99.24"/>
    </reaction>
</comment>
<keyword evidence="21" id="KW-0206">Cytoskeleton</keyword>
<accession>A0A8S2CNI5</accession>
<evidence type="ECO:0000256" key="22">
    <source>
        <dbReference type="ARBA" id="ARBA00023273"/>
    </source>
</evidence>
<evidence type="ECO:0000256" key="10">
    <source>
        <dbReference type="ARBA" id="ARBA00022737"/>
    </source>
</evidence>
<dbReference type="InterPro" id="IPR035706">
    <property type="entry name" value="AAA_9"/>
</dbReference>
<dbReference type="GO" id="GO:0045505">
    <property type="term" value="F:dynein intermediate chain binding"/>
    <property type="evidence" value="ECO:0007669"/>
    <property type="project" value="InterPro"/>
</dbReference>
<dbReference type="GO" id="GO:0030286">
    <property type="term" value="C:dynein complex"/>
    <property type="evidence" value="ECO:0007669"/>
    <property type="project" value="UniProtKB-KW"/>
</dbReference>
<dbReference type="EMBL" id="CAJNOK010000224">
    <property type="protein sequence ID" value="CAF0737963.1"/>
    <property type="molecule type" value="Genomic_DNA"/>
</dbReference>
<dbReference type="InterPro" id="IPR027417">
    <property type="entry name" value="P-loop_NTPase"/>
</dbReference>
<evidence type="ECO:0000256" key="4">
    <source>
        <dbReference type="ARBA" id="ARBA00004430"/>
    </source>
</evidence>
<evidence type="ECO:0000313" key="26">
    <source>
        <dbReference type="EMBL" id="CAF0737963.1"/>
    </source>
</evidence>
<evidence type="ECO:0000256" key="21">
    <source>
        <dbReference type="ARBA" id="ARBA00023212"/>
    </source>
</evidence>
<evidence type="ECO:0000256" key="3">
    <source>
        <dbReference type="ARBA" id="ARBA00004230"/>
    </source>
</evidence>
<sequence length="3134" mass="354180">YGYEYLGNSSRLVITPLTDRCYRTLFGALNLHLGGAPEGPAGTGKTETTKDLAKAVAKQCIVFNCSDSLDYKALGKFFKGLASCGAWSCFDEFNRIDLEVLSVVAQQILTIQRGITSGAETIIFEGTEIKLDPTCATFITMNPGYAGRSELPDNLKALFRPVAMMVPDYAMIAEIKLYSSGFVNARPLAVKIVATYRLCSEQLSSQHHYDYGMRAVISVLIAAKNLKLKYPDQNEDILVLRSIIDVNLPKFLAQDLPLFAGITSDLFPGVKLPTPDYEVLNEAVEQSCRDSNLQCTQFFLEKIQQIYEMMIVRHGFMIVGGPMGGKTSAYRTLALALAIIQEKGLMGENKAEYVVINPKSVTIGQLYGAFDPVSHEWSDGVLAVNYRKFAISTTLDRKWLIFDGPVDAVWIENMNTVLDDNKKLCLMSGEIIQLAKTTNLIFEPMDLEQASPATVSRCGMIYMESASLGWRPMYRSWLNVLPSTLTDTHKKLLTELLERFVDPCISYIRKNLKELSPSSDTNLVRSLMNILDCLFDKFQDPKKFQSYVSKEVSTWIEGMFFFSLIWSIGVTGDTNSRVKFDIFLRKILTSGLDDEEKKQFGLLDAVPPPPKPYTALPPEGLSIYHYKFVSEQPEEDTVREKPADSEEGNQYWEPWSWALYNAIPIPKEALFNEIIVETLDTVRFTALVEMLVTHQKSVLVVGPTGTGKSAYIIDYLLRKCDKAVYKPIMINFSAQTSASQTQDIIMSKLDKRRKGVYGPHVGQKCVVFVDDLNMPLVETYGAQPPIELLRQWLDHGNWYDRKDQSRIGLTDVQLICAMGPPGGGRNAVSARFLRHFNTLGINEFDDKVMTTIFTKIMEWHIAAKNFNDQFKLVIPMIVQATLNIYKASLQNLLPTPTKSHYIFNLRDFSRVIQGISLSDPESAPDPAAMKRLFIHEILRVFYDRLIDEVDRKWFYEQVIKTTKEVLRENFHQLLGHLDVGKLGTVTEDNLRSLIYCDFGDPKNELKRYLEVTNLDQLRTLTEQNLEEYNQMSKKPMNLVLFRFAIEHVSRVSRIVKQPRSHALLVGVGGSGRQSLTRLAAHMAEMDTFQVEISKSYTSIEWREDLKRALRKATETDNHLVFLFCDTQIKDESFLEDINNLLNSGEVPNLFPADEKAEICDKMRVLDRQKDKAKQTDGSPLALFNMFIQRCRDQLHIVLAMSPIGDAFRNRLRKFPSLVNCCTIDWFQKWPEDALEAVAQKFLEDIEINDEERRSCIDTCKYFHVSTETLSKRFLAELDRHNYVTPTSYLELINTFKSLLEKRRTLLTAAKTRYEVGLEKLENAASQVGKMQKTLEQLQPQLVEMDKKVDAALVIVEKEKTEAVRQEQIVRVDEEKANEQKASADAIKTECDLELEQALPAFKKALDALNTIKPDQIAEMKVMRNPPVPVKTVMEAICILLGQPPEKVVDPATGQRKDDYWKTSVKVLANVNFLKSLMSYDKDNIPAAYMKKIRQEYATKPDFQPSAVEKVSLACKGLAEWALAMDKYDVVAKVVAPKKEALAAAEQQVAKAEAILTEKRAHLREKLAVLQRQLDDNLVKKDDLSKQVADCKTKLMRAETLIGGLGGEKNRWMTAAKDLGEQYDNLIGDILLSSGIIAYLGAFTAVFRQDQINEWNKLIEEKSLPRSKQYSLVNTLGEPVIIRAWNIAGLPSDSFSVENGIILNNSRRWPLMIDPQSQANKWIKNMEKPKNLHIIKPSDSDYVRTLENCIQFGYPVLMENIGEEIDPLLEPLLLKQTFKQGGSLCIKLGDSVIEYAPDFRFYMTTKLRNPHYLPETAVKVVLTNFMITEEGLQDQLLGIVVARERPELEEEKNSLILQGAENKRMLKEIEDKILEVLSGSSGNILEDEAAIIILSNSKSLANDINEKQVIAEETEKKIDAARLGYKPISIHSTILFFSIADLANIEPMYQYSLTWFVNLFVASIENSEKSEILETRLLNLKNHFTYSLYCNICRSLFEKDKLLFSFLLCVNLLKHDHKIDDDEWRFLLTSGVALTNTFSNPTAWLPQKSWDELSRLNDLTRFKDIRKNFLQQKDAWKIVYDSAEPHRERFPEQWQESLGDFQRMCVIRCIRPDKVVPSVQDFVRDHLGQKYIEPPPFDLQKSYVDSTCTTPLIFVLSPGGDPMAALLKFADDMGFGGSKLNSLSLGQGQGKIALGLIQAGLKDGSWVVLQNCHLAPSWMPTLEKICEELNPDTIHPDFRLWLTSYPSTTFPVSILQNGVKMTNEAPKGLRFNLLRSYMTDPISDPEFFGSVKQLRPWRKLLFGLCFFHALVQERRKFGPLGWNIPYEFNETDLRISVQQLNMFLNQYDDVQYEALRYLTGECNYGGRVTDDWDRRTLKTLLVKFYCNDIIDTDSFRFDDSGLYYAPPDGDYESYLNYIRNLPLNNDPNIFGFNSNADITKDQNETGLLFENILLTQTKGASSATGKTPDDLVGEVATEILNKLPPNFNIEVSMRKYPTEYKQSMNTVLVQEMVRFNRLLSAVRQSLLDVQKAIKGLVVMSAELEEVFMSVLKGKIPNTWKKKSYPSLKPLGSYILDFVARLKFLQCCPSHGSTTAVPKSCDYAFEMACSTVRYGHGVTAELGHDIKNLGIKHVALFTDERVRQLKTFETVLTALQSKNIEYELFDQVRIEPTDKSFKHAIQFAVNGKFDGYVAVGGGSVMDTCKAANMYASKPGKDVPDFLDYVNPPIGKGLPIRHPLKPCIAIPTTAGTGSETTGVAIFDFEEHHAKTGIAHRSARPTLALVDPNHVQSMPSRVAANSGFDVLCHAIESYTAIPYNQRSPKPKDPIERPTYQGSNPISDVWSIQALKIVSKYFKRAVKDSNDKEARDQMHLASTMAGIGFGNAGVHLCHGMSYGISGNVKTYKAKDYPQDYALIPHGLSVVVTSPAVFEFTAPACPERHLEVASILSGNKSLNNSRLEDAGKILADVLRAFLHDLNVDDGLKAFGYTSEDIPMLVKATIPQHRVTKLAPLMHDSDDLALMDDKEPSIPPEDGAYIKGLYLEGARYDRKTRKLAESLPKILFDTMPVIWIWPAKKDELEQTPSYTAPVYKTTERRGVLSTTGHSTNFVIGMRIPTDKTEAHWIGRGVALICQLDN</sequence>
<dbReference type="FunFam" id="1.10.472.130:FF:000005">
    <property type="entry name" value="Dynein axonemal heavy chain 7"/>
    <property type="match status" value="1"/>
</dbReference>
<dbReference type="Pfam" id="PF12780">
    <property type="entry name" value="AAA_8"/>
    <property type="match status" value="1"/>
</dbReference>
<evidence type="ECO:0000256" key="8">
    <source>
        <dbReference type="ARBA" id="ARBA00022490"/>
    </source>
</evidence>
<dbReference type="InterPro" id="IPR026983">
    <property type="entry name" value="DHC"/>
</dbReference>
<evidence type="ECO:0000256" key="9">
    <source>
        <dbReference type="ARBA" id="ARBA00022701"/>
    </source>
</evidence>
<keyword evidence="16" id="KW-0243">Dynein</keyword>
<dbReference type="FunFam" id="3.40.50.1970:FF:000003">
    <property type="entry name" value="Alcohol dehydrogenase, iron-containing"/>
    <property type="match status" value="1"/>
</dbReference>
<dbReference type="EC" id="1.1.99.24" evidence="7"/>